<dbReference type="KEGG" id="tso:IZ6_27150"/>
<feature type="chain" id="PRO_5028385624" description="DUF2141 domain-containing protein" evidence="1">
    <location>
        <begin position="21"/>
        <end position="155"/>
    </location>
</feature>
<evidence type="ECO:0008006" key="4">
    <source>
        <dbReference type="Google" id="ProtNLM"/>
    </source>
</evidence>
<evidence type="ECO:0000256" key="1">
    <source>
        <dbReference type="SAM" id="SignalP"/>
    </source>
</evidence>
<protein>
    <recommendedName>
        <fullName evidence="4">DUF2141 domain-containing protein</fullName>
    </recommendedName>
</protein>
<dbReference type="Pfam" id="PF09912">
    <property type="entry name" value="DUF2141"/>
    <property type="match status" value="1"/>
</dbReference>
<dbReference type="Proteomes" id="UP000515317">
    <property type="component" value="Chromosome"/>
</dbReference>
<keyword evidence="3" id="KW-1185">Reference proteome</keyword>
<dbReference type="InterPro" id="IPR018673">
    <property type="entry name" value="DUF2141"/>
</dbReference>
<dbReference type="AlphaFoldDB" id="A0A6S6QY54"/>
<dbReference type="EMBL" id="AP023361">
    <property type="protein sequence ID" value="BCJ91980.1"/>
    <property type="molecule type" value="Genomic_DNA"/>
</dbReference>
<evidence type="ECO:0000313" key="2">
    <source>
        <dbReference type="EMBL" id="BCJ91980.1"/>
    </source>
</evidence>
<feature type="signal peptide" evidence="1">
    <location>
        <begin position="1"/>
        <end position="20"/>
    </location>
</feature>
<reference evidence="2 3" key="1">
    <citation type="submission" date="2020-08" db="EMBL/GenBank/DDBJ databases">
        <title>Genome sequence of Rhizobiales bacterium strain IZ6.</title>
        <authorList>
            <person name="Nakai R."/>
            <person name="Naganuma T."/>
        </authorList>
    </citation>
    <scope>NUCLEOTIDE SEQUENCE [LARGE SCALE GENOMIC DNA]</scope>
    <source>
        <strain evidence="2 3">IZ6</strain>
    </source>
</reference>
<sequence>MKRFLFAFGVFLLAAQAASAQTAGSTATVIITVHGVEVGKGSVSVGICDTGLGGDHCPVGGKQDSTAETLEFVFQNIPAGSYAFGSHQDVNKNGQRDENFLGMPKEPVALSNNALEKMIPTFADAQVAVLAGQENRIDMQLQMYGAKKAKSANAQ</sequence>
<name>A0A6S6QY54_9HYPH</name>
<keyword evidence="1" id="KW-0732">Signal</keyword>
<evidence type="ECO:0000313" key="3">
    <source>
        <dbReference type="Proteomes" id="UP000515317"/>
    </source>
</evidence>
<accession>A0A6S6QY54</accession>
<dbReference type="RefSeq" id="WP_222875589.1">
    <property type="nucleotide sequence ID" value="NZ_AP023361.1"/>
</dbReference>
<proteinExistence type="predicted"/>
<gene>
    <name evidence="2" type="ORF">IZ6_27150</name>
</gene>
<organism evidence="2 3">
    <name type="scientific">Terrihabitans soli</name>
    <dbReference type="NCBI Taxonomy" id="708113"/>
    <lineage>
        <taxon>Bacteria</taxon>
        <taxon>Pseudomonadati</taxon>
        <taxon>Pseudomonadota</taxon>
        <taxon>Alphaproteobacteria</taxon>
        <taxon>Hyphomicrobiales</taxon>
        <taxon>Terrihabitans</taxon>
    </lineage>
</organism>